<evidence type="ECO:0000256" key="1">
    <source>
        <dbReference type="SAM" id="MobiDB-lite"/>
    </source>
</evidence>
<evidence type="ECO:0000313" key="2">
    <source>
        <dbReference type="EMBL" id="KAH9321955.1"/>
    </source>
</evidence>
<gene>
    <name evidence="2" type="ORF">KI387_016594</name>
</gene>
<feature type="non-terminal residue" evidence="2">
    <location>
        <position position="59"/>
    </location>
</feature>
<feature type="region of interest" description="Disordered" evidence="1">
    <location>
        <begin position="35"/>
        <end position="59"/>
    </location>
</feature>
<name>A0AA38GHC7_TAXCH</name>
<dbReference type="Proteomes" id="UP000824469">
    <property type="component" value="Unassembled WGS sequence"/>
</dbReference>
<organism evidence="2 3">
    <name type="scientific">Taxus chinensis</name>
    <name type="common">Chinese yew</name>
    <name type="synonym">Taxus wallichiana var. chinensis</name>
    <dbReference type="NCBI Taxonomy" id="29808"/>
    <lineage>
        <taxon>Eukaryota</taxon>
        <taxon>Viridiplantae</taxon>
        <taxon>Streptophyta</taxon>
        <taxon>Embryophyta</taxon>
        <taxon>Tracheophyta</taxon>
        <taxon>Spermatophyta</taxon>
        <taxon>Pinopsida</taxon>
        <taxon>Pinidae</taxon>
        <taxon>Conifers II</taxon>
        <taxon>Cupressales</taxon>
        <taxon>Taxaceae</taxon>
        <taxon>Taxus</taxon>
    </lineage>
</organism>
<keyword evidence="3" id="KW-1185">Reference proteome</keyword>
<evidence type="ECO:0000313" key="3">
    <source>
        <dbReference type="Proteomes" id="UP000824469"/>
    </source>
</evidence>
<proteinExistence type="predicted"/>
<sequence>HWQVFNDDNQLITFLEKANNFKELHFDGSTSTCRESLTGQAHESEKDTVIQLKGNKIPK</sequence>
<protein>
    <submittedName>
        <fullName evidence="2">Uncharacterized protein</fullName>
    </submittedName>
</protein>
<dbReference type="EMBL" id="JAHRHJ020000003">
    <property type="protein sequence ID" value="KAH9321955.1"/>
    <property type="molecule type" value="Genomic_DNA"/>
</dbReference>
<accession>A0AA38GHC7</accession>
<reference evidence="2 3" key="1">
    <citation type="journal article" date="2021" name="Nat. Plants">
        <title>The Taxus genome provides insights into paclitaxel biosynthesis.</title>
        <authorList>
            <person name="Xiong X."/>
            <person name="Gou J."/>
            <person name="Liao Q."/>
            <person name="Li Y."/>
            <person name="Zhou Q."/>
            <person name="Bi G."/>
            <person name="Li C."/>
            <person name="Du R."/>
            <person name="Wang X."/>
            <person name="Sun T."/>
            <person name="Guo L."/>
            <person name="Liang H."/>
            <person name="Lu P."/>
            <person name="Wu Y."/>
            <person name="Zhang Z."/>
            <person name="Ro D.K."/>
            <person name="Shang Y."/>
            <person name="Huang S."/>
            <person name="Yan J."/>
        </authorList>
    </citation>
    <scope>NUCLEOTIDE SEQUENCE [LARGE SCALE GENOMIC DNA]</scope>
    <source>
        <strain evidence="2">Ta-2019</strain>
    </source>
</reference>
<feature type="non-terminal residue" evidence="2">
    <location>
        <position position="1"/>
    </location>
</feature>
<comment type="caution">
    <text evidence="2">The sequence shown here is derived from an EMBL/GenBank/DDBJ whole genome shotgun (WGS) entry which is preliminary data.</text>
</comment>
<dbReference type="AlphaFoldDB" id="A0AA38GHC7"/>